<dbReference type="SUPFAM" id="SSF52047">
    <property type="entry name" value="RNI-like"/>
    <property type="match status" value="1"/>
</dbReference>
<evidence type="ECO:0000256" key="6">
    <source>
        <dbReference type="SAM" id="MobiDB-lite"/>
    </source>
</evidence>
<dbReference type="SMART" id="SM00494">
    <property type="entry name" value="ChtBD2"/>
    <property type="match status" value="3"/>
</dbReference>
<feature type="region of interest" description="Disordered" evidence="6">
    <location>
        <begin position="526"/>
        <end position="586"/>
    </location>
</feature>
<dbReference type="SUPFAM" id="SSF81383">
    <property type="entry name" value="F-box domain"/>
    <property type="match status" value="1"/>
</dbReference>
<feature type="region of interest" description="Disordered" evidence="6">
    <location>
        <begin position="452"/>
        <end position="501"/>
    </location>
</feature>
<feature type="domain" description="Chitin-binding type-2" evidence="7">
    <location>
        <begin position="311"/>
        <end position="366"/>
    </location>
</feature>
<dbReference type="InterPro" id="IPR036508">
    <property type="entry name" value="Chitin-bd_dom_sf"/>
</dbReference>
<feature type="domain" description="Chitin-binding type-2" evidence="7">
    <location>
        <begin position="219"/>
        <end position="274"/>
    </location>
</feature>
<evidence type="ECO:0000256" key="1">
    <source>
        <dbReference type="ARBA" id="ARBA00022669"/>
    </source>
</evidence>
<dbReference type="Gene3D" id="1.20.1280.50">
    <property type="match status" value="1"/>
</dbReference>
<dbReference type="InterPro" id="IPR051940">
    <property type="entry name" value="Chitin_bind-dev_reg"/>
</dbReference>
<dbReference type="AlphaFoldDB" id="A0A8W7PXP0"/>
<name>A0A8W7PXP0_ANOCL</name>
<keyword evidence="1" id="KW-0147">Chitin-binding</keyword>
<organism evidence="8">
    <name type="scientific">Anopheles coluzzii</name>
    <name type="common">African malaria mosquito</name>
    <dbReference type="NCBI Taxonomy" id="1518534"/>
    <lineage>
        <taxon>Eukaryota</taxon>
        <taxon>Metazoa</taxon>
        <taxon>Ecdysozoa</taxon>
        <taxon>Arthropoda</taxon>
        <taxon>Hexapoda</taxon>
        <taxon>Insecta</taxon>
        <taxon>Pterygota</taxon>
        <taxon>Neoptera</taxon>
        <taxon>Endopterygota</taxon>
        <taxon>Diptera</taxon>
        <taxon>Nematocera</taxon>
        <taxon>Culicoidea</taxon>
        <taxon>Culicidae</taxon>
        <taxon>Anophelinae</taxon>
        <taxon>Anopheles</taxon>
    </lineage>
</organism>
<feature type="compositionally biased region" description="Low complexity" evidence="6">
    <location>
        <begin position="121"/>
        <end position="135"/>
    </location>
</feature>
<evidence type="ECO:0000256" key="4">
    <source>
        <dbReference type="ARBA" id="ARBA00023157"/>
    </source>
</evidence>
<evidence type="ECO:0000259" key="7">
    <source>
        <dbReference type="PROSITE" id="PS50940"/>
    </source>
</evidence>
<keyword evidence="2" id="KW-0732">Signal</keyword>
<evidence type="ECO:0000256" key="5">
    <source>
        <dbReference type="ARBA" id="ARBA00023180"/>
    </source>
</evidence>
<dbReference type="PROSITE" id="PS51450">
    <property type="entry name" value="LRR"/>
    <property type="match status" value="1"/>
</dbReference>
<keyword evidence="3" id="KW-0677">Repeat</keyword>
<feature type="region of interest" description="Disordered" evidence="6">
    <location>
        <begin position="1"/>
        <end position="180"/>
    </location>
</feature>
<accession>A0A8W7PXP0</accession>
<dbReference type="FunFam" id="3.80.10.10:FF:000487">
    <property type="entry name" value="F-box and leucine-rich repeat protein 6"/>
    <property type="match status" value="1"/>
</dbReference>
<dbReference type="VEuPathDB" id="VectorBase:ACON2_039452"/>
<dbReference type="SUPFAM" id="SSF57625">
    <property type="entry name" value="Invertebrate chitin-binding proteins"/>
    <property type="match status" value="3"/>
</dbReference>
<dbReference type="InterPro" id="IPR036047">
    <property type="entry name" value="F-box-like_dom_sf"/>
</dbReference>
<protein>
    <recommendedName>
        <fullName evidence="7">Chitin-binding type-2 domain-containing protein</fullName>
    </recommendedName>
</protein>
<dbReference type="Gene3D" id="3.80.10.10">
    <property type="entry name" value="Ribonuclease Inhibitor"/>
    <property type="match status" value="1"/>
</dbReference>
<sequence length="1031" mass="113136">METLAETSLPSGLRRTEPSSLIPTSPEGEQSPQNSGSMLANIIGTSPGGSSGPHHHHHLLEDHSQSSQEDGSGSVLSPGPHAEPEETIENIEKELSESCADTDSQPALEAGHGKRSGGQGAASTSAAAVAAAAGAKEQSTGQTPSVSNGASLPRVAPSGGKPKAMRDFDRKMNKSRGRPKRKAMVAMYQILGAIPSLTACEHGSRAALASNWLSIMPNHWMCAIPKTSTLFPHYSDCTRYYECVCNDAYEYECPDGLRFNPRKLRCEESPLCPEAGAGVDPEQGPPEPQTDCEEASRVAVASDWLSIMPNHWMCEIPKTSTLFPHYSDCTRYYKCVCNTAYEYECPEGLGFNQRLLRCEKSSHCAGAEEEEANHSPGVPDHGALDPRCPSRESVKAWTDEQNCSKYYQCAGGQVLDMHCPESLVYDSAAKRCTLPNPDKCCAPVPAAPVLEREEVPVPVEPTLEEQEEQEELAQQEEEKAEEQAEEQEQEHEEEEQSEGFWGRLQSCENKIGIKLCIKKASDATVQPKKPIRKRARKPRSLNEDSSDETSPEKRNRRTEKPRPKKTNNNTEKRSAEEAYTPPKDQSVWANGLPESVLYTIFKNAVQEEGCLPTLIRLSEVCTAWYKVSQQCSLWRTVDLGTWGRDRFKTEPRLKWLIENRLQHATEVGLANWKVTNVQCVLDKLLEAAPGLTTISLAGWKALSTDHLMFLVQNFKSLRNLDLSSVNAEVNANKTAVGQTSLCNAIKEMGSRLTHLHLAHNRLSGIPQIVKALATHCPNLLLLDLSNVNTVAMSHGILHIEQLQHGCQKLKVLRITNSHINLSTASLQEQMESPGFPELEELSVASLADEARLFNDEFLQRILKTSTKLTLLDVRGCARLTHDSLIRLPTWDLKHLFLSGCSINRDMGAGLELIASKWAHSLIEFDLAWASATKPLDDALKALADKGSESPLKYLNLCGSSVSLEAVKEVLANCPHINAINLASCRGLPRGVKRLLQGAQEIAELRENLGVTLKCAPRGAQSALASSSPTDT</sequence>
<feature type="compositionally biased region" description="Polar residues" evidence="6">
    <location>
        <begin position="137"/>
        <end position="150"/>
    </location>
</feature>
<dbReference type="InterPro" id="IPR001810">
    <property type="entry name" value="F-box_dom"/>
</dbReference>
<feature type="compositionally biased region" description="Polar residues" evidence="6">
    <location>
        <begin position="1"/>
        <end position="10"/>
    </location>
</feature>
<dbReference type="PANTHER" id="PTHR23301">
    <property type="entry name" value="CHITIN BINDING PERITROPHIN-A"/>
    <property type="match status" value="1"/>
</dbReference>
<dbReference type="Gene3D" id="2.170.140.10">
    <property type="entry name" value="Chitin binding domain"/>
    <property type="match status" value="3"/>
</dbReference>
<evidence type="ECO:0000313" key="8">
    <source>
        <dbReference type="EnsemblMetazoa" id="ACOM039749-PA.1"/>
    </source>
</evidence>
<dbReference type="PROSITE" id="PS50940">
    <property type="entry name" value="CHIT_BIND_II"/>
    <property type="match status" value="3"/>
</dbReference>
<dbReference type="InterPro" id="IPR032675">
    <property type="entry name" value="LRR_dom_sf"/>
</dbReference>
<evidence type="ECO:0000256" key="2">
    <source>
        <dbReference type="ARBA" id="ARBA00022729"/>
    </source>
</evidence>
<feature type="compositionally biased region" description="Polar residues" evidence="6">
    <location>
        <begin position="18"/>
        <end position="38"/>
    </location>
</feature>
<dbReference type="InterPro" id="IPR002557">
    <property type="entry name" value="Chitin-bd_dom"/>
</dbReference>
<evidence type="ECO:0000256" key="3">
    <source>
        <dbReference type="ARBA" id="ARBA00022737"/>
    </source>
</evidence>
<dbReference type="GO" id="GO:0008061">
    <property type="term" value="F:chitin binding"/>
    <property type="evidence" value="ECO:0007669"/>
    <property type="project" value="UniProtKB-KW"/>
</dbReference>
<feature type="compositionally biased region" description="Acidic residues" evidence="6">
    <location>
        <begin position="462"/>
        <end position="497"/>
    </location>
</feature>
<proteinExistence type="predicted"/>
<dbReference type="VEuPathDB" id="VectorBase:ACON2_030149"/>
<feature type="domain" description="Chitin-binding type-2" evidence="7">
    <location>
        <begin position="385"/>
        <end position="440"/>
    </location>
</feature>
<dbReference type="InterPro" id="IPR001611">
    <property type="entry name" value="Leu-rich_rpt"/>
</dbReference>
<dbReference type="Pfam" id="PF01607">
    <property type="entry name" value="CBM_14"/>
    <property type="match status" value="3"/>
</dbReference>
<dbReference type="PANTHER" id="PTHR23301:SF106">
    <property type="entry name" value="CHITIN-BINDING TYPE-2 DOMAIN-CONTAINING PROTEIN-RELATED"/>
    <property type="match status" value="1"/>
</dbReference>
<reference evidence="8" key="1">
    <citation type="submission" date="2022-08" db="UniProtKB">
        <authorList>
            <consortium name="EnsemblMetazoa"/>
        </authorList>
    </citation>
    <scope>IDENTIFICATION</scope>
</reference>
<feature type="compositionally biased region" description="Basic and acidic residues" evidence="6">
    <location>
        <begin position="550"/>
        <end position="561"/>
    </location>
</feature>
<dbReference type="EnsemblMetazoa" id="ACOM039749-RA">
    <property type="protein sequence ID" value="ACOM039749-PA.1"/>
    <property type="gene ID" value="ACOM039749"/>
</dbReference>
<dbReference type="Proteomes" id="UP000075882">
    <property type="component" value="Unassembled WGS sequence"/>
</dbReference>
<dbReference type="GO" id="GO:0005576">
    <property type="term" value="C:extracellular region"/>
    <property type="evidence" value="ECO:0007669"/>
    <property type="project" value="InterPro"/>
</dbReference>
<dbReference type="FunFam" id="1.20.1280.50:FF:000131">
    <property type="entry name" value="F-box/LRR-repeat protein 6"/>
    <property type="match status" value="1"/>
</dbReference>
<keyword evidence="5" id="KW-0325">Glycoprotein</keyword>
<feature type="compositionally biased region" description="Basic residues" evidence="6">
    <location>
        <begin position="529"/>
        <end position="539"/>
    </location>
</feature>
<dbReference type="Pfam" id="PF12937">
    <property type="entry name" value="F-box-like"/>
    <property type="match status" value="1"/>
</dbReference>
<keyword evidence="4" id="KW-1015">Disulfide bond</keyword>